<protein>
    <submittedName>
        <fullName evidence="2">Uncharacterized protein</fullName>
    </submittedName>
</protein>
<accession>A0A0F9AN03</accession>
<evidence type="ECO:0000256" key="1">
    <source>
        <dbReference type="SAM" id="MobiDB-lite"/>
    </source>
</evidence>
<reference evidence="2" key="1">
    <citation type="journal article" date="2015" name="Nature">
        <title>Complex archaea that bridge the gap between prokaryotes and eukaryotes.</title>
        <authorList>
            <person name="Spang A."/>
            <person name="Saw J.H."/>
            <person name="Jorgensen S.L."/>
            <person name="Zaremba-Niedzwiedzka K."/>
            <person name="Martijn J."/>
            <person name="Lind A.E."/>
            <person name="van Eijk R."/>
            <person name="Schleper C."/>
            <person name="Guy L."/>
            <person name="Ettema T.J."/>
        </authorList>
    </citation>
    <scope>NUCLEOTIDE SEQUENCE</scope>
</reference>
<feature type="compositionally biased region" description="Polar residues" evidence="1">
    <location>
        <begin position="96"/>
        <end position="106"/>
    </location>
</feature>
<dbReference type="AlphaFoldDB" id="A0A0F9AN03"/>
<evidence type="ECO:0000313" key="2">
    <source>
        <dbReference type="EMBL" id="KKL10730.1"/>
    </source>
</evidence>
<feature type="non-terminal residue" evidence="2">
    <location>
        <position position="1"/>
    </location>
</feature>
<proteinExistence type="predicted"/>
<gene>
    <name evidence="2" type="ORF">LCGC14_2552940</name>
</gene>
<feature type="region of interest" description="Disordered" evidence="1">
    <location>
        <begin position="86"/>
        <end position="106"/>
    </location>
</feature>
<organism evidence="2">
    <name type="scientific">marine sediment metagenome</name>
    <dbReference type="NCBI Taxonomy" id="412755"/>
    <lineage>
        <taxon>unclassified sequences</taxon>
        <taxon>metagenomes</taxon>
        <taxon>ecological metagenomes</taxon>
    </lineage>
</organism>
<dbReference type="EMBL" id="LAZR01041942">
    <property type="protein sequence ID" value="KKL10730.1"/>
    <property type="molecule type" value="Genomic_DNA"/>
</dbReference>
<comment type="caution">
    <text evidence="2">The sequence shown here is derived from an EMBL/GenBank/DDBJ whole genome shotgun (WGS) entry which is preliminary data.</text>
</comment>
<name>A0A0F9AN03_9ZZZZ</name>
<sequence length="106" mass="11263">NTKESGLFGTAPGRTLPEFCPNHSGNIAAAFNLPLETNDEKRRFAIALAKIVILDVNIGTAGIVYEAAIATARQRSEAWLTARRPEIALGSAGDSPPSTTDPLEEE</sequence>